<proteinExistence type="predicted"/>
<organism evidence="1 2">
    <name type="scientific">Hymenobacter cyanobacteriorum</name>
    <dbReference type="NCBI Taxonomy" id="2926463"/>
    <lineage>
        <taxon>Bacteria</taxon>
        <taxon>Pseudomonadati</taxon>
        <taxon>Bacteroidota</taxon>
        <taxon>Cytophagia</taxon>
        <taxon>Cytophagales</taxon>
        <taxon>Hymenobacteraceae</taxon>
        <taxon>Hymenobacter</taxon>
    </lineage>
</organism>
<evidence type="ECO:0000313" key="1">
    <source>
        <dbReference type="EMBL" id="MCI1187857.1"/>
    </source>
</evidence>
<dbReference type="EMBL" id="JALBGC010000003">
    <property type="protein sequence ID" value="MCI1187857.1"/>
    <property type="molecule type" value="Genomic_DNA"/>
</dbReference>
<gene>
    <name evidence="1" type="ORF">MON38_10535</name>
</gene>
<name>A0A9X1VFL1_9BACT</name>
<keyword evidence="2" id="KW-1185">Reference proteome</keyword>
<sequence>MLSFPAEREFINQLCGVQGTCSGRFDKLALIKLAHRSYAAGENFEESVAEFILKLPLPNQIQTLDFILNKLVGEDGAVFLSIPWWVGEVKGYRSRLSYWKDEVIAYAGFLTEDFNKIYREIAAAIANGESVEKMADWTEAINILGDVLPYTHEDLTLLSQTQIDDLSHELDYDVFSIVAQEIAFKEYDRIVLQLSQFYSSVLSGDHKPNQTAHLKWMDGIQDFCHEISLYCSLNETEGSIHVFAGTGFKIFNESFVQFLKLIKDVGKFRRDQVYEWLNPSPTDIGVKDKVLSPVLAWQGSKTDLAELGYALLEAGLIGGPREAALKSLANFFGQELGNPAKHLQTLQKRQWDPGKKEPVTPLLDRMASALKSLLRIKAIAPAKK</sequence>
<protein>
    <submittedName>
        <fullName evidence="1">RteC domain-containing protein</fullName>
    </submittedName>
</protein>
<dbReference type="Proteomes" id="UP001139193">
    <property type="component" value="Unassembled WGS sequence"/>
</dbReference>
<evidence type="ECO:0000313" key="2">
    <source>
        <dbReference type="Proteomes" id="UP001139193"/>
    </source>
</evidence>
<dbReference type="RefSeq" id="WP_241936130.1">
    <property type="nucleotide sequence ID" value="NZ_JALBGC010000003.1"/>
</dbReference>
<reference evidence="1" key="1">
    <citation type="submission" date="2022-03" db="EMBL/GenBank/DDBJ databases">
        <title>Bacterial whole genome sequence for Hymenobacter sp. DH14.</title>
        <authorList>
            <person name="Le V."/>
        </authorList>
    </citation>
    <scope>NUCLEOTIDE SEQUENCE</scope>
    <source>
        <strain evidence="1">DH14</strain>
    </source>
</reference>
<comment type="caution">
    <text evidence="1">The sequence shown here is derived from an EMBL/GenBank/DDBJ whole genome shotgun (WGS) entry which is preliminary data.</text>
</comment>
<dbReference type="AlphaFoldDB" id="A0A9X1VFL1"/>
<accession>A0A9X1VFL1</accession>